<dbReference type="PANTHER" id="PTHR44688:SF16">
    <property type="entry name" value="DNA-BINDING TRANSCRIPTIONAL ACTIVATOR DEVR_DOSR"/>
    <property type="match status" value="1"/>
</dbReference>
<dbReference type="InterPro" id="IPR000792">
    <property type="entry name" value="Tscrpt_reg_LuxR_C"/>
</dbReference>
<keyword evidence="3" id="KW-0804">Transcription</keyword>
<feature type="compositionally biased region" description="Pro residues" evidence="4">
    <location>
        <begin position="8"/>
        <end position="22"/>
    </location>
</feature>
<keyword evidence="7" id="KW-1185">Reference proteome</keyword>
<dbReference type="EMBL" id="JAERRF010000004">
    <property type="protein sequence ID" value="MBL1096618.1"/>
    <property type="molecule type" value="Genomic_DNA"/>
</dbReference>
<evidence type="ECO:0000256" key="2">
    <source>
        <dbReference type="ARBA" id="ARBA00023125"/>
    </source>
</evidence>
<feature type="domain" description="HTH luxR-type" evidence="5">
    <location>
        <begin position="827"/>
        <end position="890"/>
    </location>
</feature>
<evidence type="ECO:0000313" key="6">
    <source>
        <dbReference type="EMBL" id="MBL1096618.1"/>
    </source>
</evidence>
<dbReference type="Gene3D" id="3.40.50.300">
    <property type="entry name" value="P-loop containing nucleotide triphosphate hydrolases"/>
    <property type="match status" value="1"/>
</dbReference>
<evidence type="ECO:0000259" key="5">
    <source>
        <dbReference type="PROSITE" id="PS50043"/>
    </source>
</evidence>
<dbReference type="InterPro" id="IPR027417">
    <property type="entry name" value="P-loop_NTPase"/>
</dbReference>
<gene>
    <name evidence="6" type="ORF">JK363_08075</name>
</gene>
<protein>
    <recommendedName>
        <fullName evidence="5">HTH luxR-type domain-containing protein</fullName>
    </recommendedName>
</protein>
<dbReference type="Proteomes" id="UP000634229">
    <property type="component" value="Unassembled WGS sequence"/>
</dbReference>
<dbReference type="PRINTS" id="PR00038">
    <property type="entry name" value="HTHLUXR"/>
</dbReference>
<dbReference type="Gene3D" id="1.10.10.10">
    <property type="entry name" value="Winged helix-like DNA-binding domain superfamily/Winged helix DNA-binding domain"/>
    <property type="match status" value="1"/>
</dbReference>
<keyword evidence="1" id="KW-0805">Transcription regulation</keyword>
<organism evidence="6 7">
    <name type="scientific">Streptomyces coffeae</name>
    <dbReference type="NCBI Taxonomy" id="621382"/>
    <lineage>
        <taxon>Bacteria</taxon>
        <taxon>Bacillati</taxon>
        <taxon>Actinomycetota</taxon>
        <taxon>Actinomycetes</taxon>
        <taxon>Kitasatosporales</taxon>
        <taxon>Streptomycetaceae</taxon>
        <taxon>Streptomyces</taxon>
    </lineage>
</organism>
<evidence type="ECO:0000256" key="3">
    <source>
        <dbReference type="ARBA" id="ARBA00023163"/>
    </source>
</evidence>
<name>A0ABS1N977_9ACTN</name>
<dbReference type="PANTHER" id="PTHR44688">
    <property type="entry name" value="DNA-BINDING TRANSCRIPTIONAL ACTIVATOR DEVR_DOSR"/>
    <property type="match status" value="1"/>
</dbReference>
<accession>A0ABS1N977</accession>
<evidence type="ECO:0000313" key="7">
    <source>
        <dbReference type="Proteomes" id="UP000634229"/>
    </source>
</evidence>
<evidence type="ECO:0000256" key="4">
    <source>
        <dbReference type="SAM" id="MobiDB-lite"/>
    </source>
</evidence>
<dbReference type="CDD" id="cd06170">
    <property type="entry name" value="LuxR_C_like"/>
    <property type="match status" value="1"/>
</dbReference>
<dbReference type="Pfam" id="PF00196">
    <property type="entry name" value="GerE"/>
    <property type="match status" value="1"/>
</dbReference>
<comment type="caution">
    <text evidence="6">The sequence shown here is derived from an EMBL/GenBank/DDBJ whole genome shotgun (WGS) entry which is preliminary data.</text>
</comment>
<dbReference type="RefSeq" id="WP_201873239.1">
    <property type="nucleotide sequence ID" value="NZ_JAERRF010000004.1"/>
</dbReference>
<evidence type="ECO:0000256" key="1">
    <source>
        <dbReference type="ARBA" id="ARBA00023015"/>
    </source>
</evidence>
<dbReference type="SUPFAM" id="SSF52540">
    <property type="entry name" value="P-loop containing nucleoside triphosphate hydrolases"/>
    <property type="match status" value="1"/>
</dbReference>
<reference evidence="6 7" key="1">
    <citation type="submission" date="2021-01" db="EMBL/GenBank/DDBJ databases">
        <title>WGS of actinomycetes isolated from Thailand.</title>
        <authorList>
            <person name="Thawai C."/>
        </authorList>
    </citation>
    <scope>NUCLEOTIDE SEQUENCE [LARGE SCALE GENOMIC DNA]</scope>
    <source>
        <strain evidence="6 7">CA1R205</strain>
    </source>
</reference>
<dbReference type="PROSITE" id="PS50043">
    <property type="entry name" value="HTH_LUXR_2"/>
    <property type="match status" value="1"/>
</dbReference>
<sequence>MATAVPAAPSPPPPYSGGPPPSSRDEADALHTVGLTSETPLVGRERELTAGLTVLGRRHGPGGVLLTGPAGIGKTRLGEELTTALLPPHPGAATGPATGVVTGIDHLAPGDALPTVRRLLCAGARRPRLLWIDDAHLLPPEAIEPLLLLLRRRGDKMLLGVNPDEAPPHLHALWKDQHLARVDLPPLDVPASRRLAGALLDDRLAQTGVARLARMSAGNPLLLRELVRAALAQGVLRQDGGWWHLDDALPTSDALRDLADRRLRPLGTESRRALELIALAEPARLDVLEDLVGLPTLLDLEDQGLIRAPDPRRGTDGSSEATVRIAHPYLGQVLRQGVAPLRRKHYLRTWSGALPGPEVRPPAERILLAEWHLDTGGVPGQDALLEAAQDALRAHELPTAARLAAAAWNHYRTAEAAETKARTLLARAEFGELHAFVTAVCAEHPQYGAVLDPVRARAFVFQGRPREAEEMAHGLPAADAALVSGMVCFFRGHFGEALEHCAPLLRAPLPSHRLESGLFAMATLCYQGRPSEALEHYRRLREDTELPSSLAWPLIQDSLEELHAVALLFTGRLEEAEILLTREYHAATREYATRVDAQRGLSLGAVMYERGRPRQALAYLTFTPAYQVGWQPWEAMSRVYSALAMSCLPSGAGPAADVDAADGHDGEDGTLDGLFGGHCRGALRLARARRAHRAGDVKGATRVLHDAVEDALSHRGYADVVAVLHECARLGLEQHPAVHREHPVQGQMLRARLLYARAVADGDAKLLGQAARALAETGAHLYAAEGYAELARLHRRAGRDRAATAATAQARTLLKRCDDVVTPPLDFLGESVPLSARERTVARLAAQGLTDKEIAGQLVISPRTVSNTLYRIYQKIGATDRRHLRQLLSG</sequence>
<dbReference type="InterPro" id="IPR036388">
    <property type="entry name" value="WH-like_DNA-bd_sf"/>
</dbReference>
<dbReference type="SMART" id="SM00421">
    <property type="entry name" value="HTH_LUXR"/>
    <property type="match status" value="1"/>
</dbReference>
<keyword evidence="2" id="KW-0238">DNA-binding</keyword>
<dbReference type="SUPFAM" id="SSF46894">
    <property type="entry name" value="C-terminal effector domain of the bipartite response regulators"/>
    <property type="match status" value="1"/>
</dbReference>
<feature type="region of interest" description="Disordered" evidence="4">
    <location>
        <begin position="1"/>
        <end position="27"/>
    </location>
</feature>
<proteinExistence type="predicted"/>
<dbReference type="InterPro" id="IPR016032">
    <property type="entry name" value="Sig_transdc_resp-reg_C-effctor"/>
</dbReference>